<feature type="domain" description="Methyltransferase" evidence="1">
    <location>
        <begin position="112"/>
        <end position="289"/>
    </location>
</feature>
<evidence type="ECO:0000313" key="2">
    <source>
        <dbReference type="Proteomes" id="UP000887566"/>
    </source>
</evidence>
<sequence>MQMSSRQERVIFICAFIVLLVVFDVRINISHLTKSAVSVACNLTGVFNGWTNDSTTTEKQKNEASLSASIVTIDPLVKGVFEQQQAARQAAIANNLIALPPGTTESPYSLTVLYNGLDTEVPCGRLVRIGNVNDGGKWLCDPWSLPTNCIVYSFGVGGDNTFEKELAQLHQPPCSIWSFDNNPEYANLFVGLNQSTFRPWLIGRTTNINANVYTPHDIMKQFGSEYNVLPELLAKFTATNTTFCQVLVEMHGLGRSQTQLLQKFAKADYLMYSYEINGAVHTACEYSFIHRPCMNQYGMYEVLQRNFAPQ</sequence>
<name>A0A914X4B5_9BILA</name>
<accession>A0A914X4B5</accession>
<dbReference type="PANTHER" id="PTHR32026:SF27">
    <property type="entry name" value="METHYLTRANSFERASE FKBM DOMAIN-CONTAINING PROTEIN-RELATED"/>
    <property type="match status" value="1"/>
</dbReference>
<dbReference type="AlphaFoldDB" id="A0A914X4B5"/>
<dbReference type="InterPro" id="IPR025714">
    <property type="entry name" value="Methyltranfer_dom"/>
</dbReference>
<organism evidence="2 3">
    <name type="scientific">Plectus sambesii</name>
    <dbReference type="NCBI Taxonomy" id="2011161"/>
    <lineage>
        <taxon>Eukaryota</taxon>
        <taxon>Metazoa</taxon>
        <taxon>Ecdysozoa</taxon>
        <taxon>Nematoda</taxon>
        <taxon>Chromadorea</taxon>
        <taxon>Plectida</taxon>
        <taxon>Plectina</taxon>
        <taxon>Plectoidea</taxon>
        <taxon>Plectidae</taxon>
        <taxon>Plectus</taxon>
    </lineage>
</organism>
<dbReference type="PANTHER" id="PTHR32026">
    <property type="entry name" value="METHYLTRANSFERASE-LIKE PROTEIN 24"/>
    <property type="match status" value="1"/>
</dbReference>
<evidence type="ECO:0000313" key="3">
    <source>
        <dbReference type="WBParaSite" id="PSAMB.scaffold5976size10450.g27647.t1"/>
    </source>
</evidence>
<dbReference type="Proteomes" id="UP000887566">
    <property type="component" value="Unplaced"/>
</dbReference>
<dbReference type="Pfam" id="PF13383">
    <property type="entry name" value="Methyltransf_22"/>
    <property type="match status" value="1"/>
</dbReference>
<dbReference type="InterPro" id="IPR026913">
    <property type="entry name" value="METTL24"/>
</dbReference>
<keyword evidence="2" id="KW-1185">Reference proteome</keyword>
<reference evidence="3" key="1">
    <citation type="submission" date="2022-11" db="UniProtKB">
        <authorList>
            <consortium name="WormBaseParasite"/>
        </authorList>
    </citation>
    <scope>IDENTIFICATION</scope>
</reference>
<proteinExistence type="predicted"/>
<dbReference type="WBParaSite" id="PSAMB.scaffold5976size10450.g27647.t1">
    <property type="protein sequence ID" value="PSAMB.scaffold5976size10450.g27647.t1"/>
    <property type="gene ID" value="PSAMB.scaffold5976size10450.g27647"/>
</dbReference>
<protein>
    <submittedName>
        <fullName evidence="3">Methyltransferase domain-containing protein</fullName>
    </submittedName>
</protein>
<evidence type="ECO:0000259" key="1">
    <source>
        <dbReference type="Pfam" id="PF13383"/>
    </source>
</evidence>